<name>A0A7W7FZ87_9ACTN</name>
<feature type="domain" description="Dipeptidylpeptidase IV N-terminal" evidence="2">
    <location>
        <begin position="2"/>
        <end position="239"/>
    </location>
</feature>
<dbReference type="Pfam" id="PF00326">
    <property type="entry name" value="Peptidase_S9"/>
    <property type="match status" value="1"/>
</dbReference>
<dbReference type="GO" id="GO:0008239">
    <property type="term" value="F:dipeptidyl-peptidase activity"/>
    <property type="evidence" value="ECO:0007669"/>
    <property type="project" value="UniProtKB-EC"/>
</dbReference>
<evidence type="ECO:0000259" key="1">
    <source>
        <dbReference type="Pfam" id="PF00326"/>
    </source>
</evidence>
<dbReference type="Pfam" id="PF00930">
    <property type="entry name" value="DPPIV_N"/>
    <property type="match status" value="1"/>
</dbReference>
<dbReference type="SUPFAM" id="SSF53474">
    <property type="entry name" value="alpha/beta-Hydrolases"/>
    <property type="match status" value="1"/>
</dbReference>
<dbReference type="InterPro" id="IPR029058">
    <property type="entry name" value="AB_hydrolase_fold"/>
</dbReference>
<accession>A0A7W7FZ87</accession>
<keyword evidence="3" id="KW-0378">Hydrolase</keyword>
<gene>
    <name evidence="3" type="ORF">BKA14_000502</name>
</gene>
<dbReference type="SUPFAM" id="SSF82171">
    <property type="entry name" value="DPP6 N-terminal domain-like"/>
    <property type="match status" value="1"/>
</dbReference>
<dbReference type="InterPro" id="IPR001375">
    <property type="entry name" value="Peptidase_S9_cat"/>
</dbReference>
<dbReference type="EC" id="3.4.14.5" evidence="3"/>
<comment type="caution">
    <text evidence="3">The sequence shown here is derived from an EMBL/GenBank/DDBJ whole genome shotgun (WGS) entry which is preliminary data.</text>
</comment>
<dbReference type="Gene3D" id="3.40.50.1820">
    <property type="entry name" value="alpha/beta hydrolase"/>
    <property type="match status" value="1"/>
</dbReference>
<dbReference type="PRINTS" id="PR00862">
    <property type="entry name" value="PROLIGOPTASE"/>
</dbReference>
<evidence type="ECO:0000313" key="4">
    <source>
        <dbReference type="Proteomes" id="UP000542742"/>
    </source>
</evidence>
<sequence>MAYVHDGELRTIGVDGHDDRALATPEHELVTYGLAEHVASESMQRHRGFWWAPDGRRLAVARVDNEPVQVWYLSDPSRPAEPPTAQRYPVAGTANADVQLWVLGDGEPVRVDFGWDEYEYLVDVVWDAHGLMAVVQNRPQTVLRVLAVDPATGRTEKLAENTDPSWTHIAPGFPRRTGEGSLIWTADDGGTRRLTVDGRPVTPDGLQVAELSAVDGDTVLFTASPEPTEMHVWSWSAADGLRRHTSEPGRHEGFRAGGTTVINSATLTGQSITWPGGTVRDLATVSPVVPKVSLLRAGRHELRTAVLFPALWQRGERLPVLMDPYGGAAMVRAVADRRSYYVSQWFADQGFAVIVADGRGTPGRGPRWEKEAYGRSAAKLLEDQIVALETVAGLYPELDVNRVGIRGWSAGGYLAALAVLRRPDVFHAAVAGAPVTDLRLYDTHWQERFLGHPASNPGSYEDGSLIADAAGLSRPLLLIHGLADDNVYPVHTMRLSAALLAAGKPHTVLPLAGASHMPPDTDLLTPELRFLREALAAPR</sequence>
<dbReference type="GO" id="GO:0004252">
    <property type="term" value="F:serine-type endopeptidase activity"/>
    <property type="evidence" value="ECO:0007669"/>
    <property type="project" value="InterPro"/>
</dbReference>
<organism evidence="3 4">
    <name type="scientific">Paractinoplanes abujensis</name>
    <dbReference type="NCBI Taxonomy" id="882441"/>
    <lineage>
        <taxon>Bacteria</taxon>
        <taxon>Bacillati</taxon>
        <taxon>Actinomycetota</taxon>
        <taxon>Actinomycetes</taxon>
        <taxon>Micromonosporales</taxon>
        <taxon>Micromonosporaceae</taxon>
        <taxon>Paractinoplanes</taxon>
    </lineage>
</organism>
<dbReference type="Gene3D" id="2.140.10.30">
    <property type="entry name" value="Dipeptidylpeptidase IV, N-terminal domain"/>
    <property type="match status" value="1"/>
</dbReference>
<dbReference type="EMBL" id="JACHMF010000001">
    <property type="protein sequence ID" value="MBB4690354.1"/>
    <property type="molecule type" value="Genomic_DNA"/>
</dbReference>
<dbReference type="PANTHER" id="PTHR11731">
    <property type="entry name" value="PROTEASE FAMILY S9B,C DIPEPTIDYL-PEPTIDASE IV-RELATED"/>
    <property type="match status" value="1"/>
</dbReference>
<dbReference type="PANTHER" id="PTHR11731:SF193">
    <property type="entry name" value="DIPEPTIDYL PEPTIDASE 9"/>
    <property type="match status" value="1"/>
</dbReference>
<dbReference type="InterPro" id="IPR002470">
    <property type="entry name" value="Peptidase_S9A"/>
</dbReference>
<proteinExistence type="predicted"/>
<evidence type="ECO:0000259" key="2">
    <source>
        <dbReference type="Pfam" id="PF00930"/>
    </source>
</evidence>
<dbReference type="InterPro" id="IPR050278">
    <property type="entry name" value="Serine_Prot_S9B/DPPIV"/>
</dbReference>
<dbReference type="AlphaFoldDB" id="A0A7W7FZ87"/>
<keyword evidence="4" id="KW-1185">Reference proteome</keyword>
<protein>
    <submittedName>
        <fullName evidence="3">Dipeptidyl-peptidase-4</fullName>
        <ecNumber evidence="3">3.4.14.5</ecNumber>
    </submittedName>
</protein>
<feature type="domain" description="Peptidase S9 prolyl oligopeptidase catalytic" evidence="1">
    <location>
        <begin position="342"/>
        <end position="518"/>
    </location>
</feature>
<evidence type="ECO:0000313" key="3">
    <source>
        <dbReference type="EMBL" id="MBB4690354.1"/>
    </source>
</evidence>
<dbReference type="GO" id="GO:0006508">
    <property type="term" value="P:proteolysis"/>
    <property type="evidence" value="ECO:0007669"/>
    <property type="project" value="InterPro"/>
</dbReference>
<dbReference type="Proteomes" id="UP000542742">
    <property type="component" value="Unassembled WGS sequence"/>
</dbReference>
<reference evidence="3 4" key="1">
    <citation type="submission" date="2020-08" db="EMBL/GenBank/DDBJ databases">
        <title>Sequencing the genomes of 1000 actinobacteria strains.</title>
        <authorList>
            <person name="Klenk H.-P."/>
        </authorList>
    </citation>
    <scope>NUCLEOTIDE SEQUENCE [LARGE SCALE GENOMIC DNA]</scope>
    <source>
        <strain evidence="3 4">DSM 45518</strain>
    </source>
</reference>
<dbReference type="InterPro" id="IPR002469">
    <property type="entry name" value="Peptidase_S9B_N"/>
</dbReference>